<name>A0AAW2W1M7_9LAMI</name>
<dbReference type="AlphaFoldDB" id="A0AAW2W1M7"/>
<organism evidence="1">
    <name type="scientific">Sesamum latifolium</name>
    <dbReference type="NCBI Taxonomy" id="2727402"/>
    <lineage>
        <taxon>Eukaryota</taxon>
        <taxon>Viridiplantae</taxon>
        <taxon>Streptophyta</taxon>
        <taxon>Embryophyta</taxon>
        <taxon>Tracheophyta</taxon>
        <taxon>Spermatophyta</taxon>
        <taxon>Magnoliopsida</taxon>
        <taxon>eudicotyledons</taxon>
        <taxon>Gunneridae</taxon>
        <taxon>Pentapetalae</taxon>
        <taxon>asterids</taxon>
        <taxon>lamiids</taxon>
        <taxon>Lamiales</taxon>
        <taxon>Pedaliaceae</taxon>
        <taxon>Sesamum</taxon>
    </lineage>
</organism>
<protein>
    <submittedName>
        <fullName evidence="1">Uncharacterized protein</fullName>
    </submittedName>
</protein>
<dbReference type="PANTHER" id="PTHR34222:SF99">
    <property type="entry name" value="PROTEIN, PUTATIVE-RELATED"/>
    <property type="match status" value="1"/>
</dbReference>
<dbReference type="PANTHER" id="PTHR34222">
    <property type="entry name" value="GAG_PRE-INTEGRS DOMAIN-CONTAINING PROTEIN"/>
    <property type="match status" value="1"/>
</dbReference>
<sequence>MVSISQGPMLVSAYFPKLKRLWDELVCITPASQCTCRATKEVAELKMLDQLMQFLMGFNEAYDHVRNRILMMDPLPNVSKAYSMILRIEKQKEVPDWYKNLVEQRKKNGASSSRALAATEPEDSIHNAIDEQAVSEIIRAELQRYFRGMEPKTPVSTIEDYDEFSGKSLGNLVLVNWPSTERIEWTVSGNKTQRKR</sequence>
<proteinExistence type="predicted"/>
<reference evidence="1" key="1">
    <citation type="submission" date="2020-06" db="EMBL/GenBank/DDBJ databases">
        <authorList>
            <person name="Li T."/>
            <person name="Hu X."/>
            <person name="Zhang T."/>
            <person name="Song X."/>
            <person name="Zhang H."/>
            <person name="Dai N."/>
            <person name="Sheng W."/>
            <person name="Hou X."/>
            <person name="Wei L."/>
        </authorList>
    </citation>
    <scope>NUCLEOTIDE SEQUENCE</scope>
    <source>
        <strain evidence="1">KEN1</strain>
        <tissue evidence="1">Leaf</tissue>
    </source>
</reference>
<reference evidence="1" key="2">
    <citation type="journal article" date="2024" name="Plant">
        <title>Genomic evolution and insights into agronomic trait innovations of Sesamum species.</title>
        <authorList>
            <person name="Miao H."/>
            <person name="Wang L."/>
            <person name="Qu L."/>
            <person name="Liu H."/>
            <person name="Sun Y."/>
            <person name="Le M."/>
            <person name="Wang Q."/>
            <person name="Wei S."/>
            <person name="Zheng Y."/>
            <person name="Lin W."/>
            <person name="Duan Y."/>
            <person name="Cao H."/>
            <person name="Xiong S."/>
            <person name="Wang X."/>
            <person name="Wei L."/>
            <person name="Li C."/>
            <person name="Ma Q."/>
            <person name="Ju M."/>
            <person name="Zhao R."/>
            <person name="Li G."/>
            <person name="Mu C."/>
            <person name="Tian Q."/>
            <person name="Mei H."/>
            <person name="Zhang T."/>
            <person name="Gao T."/>
            <person name="Zhang H."/>
        </authorList>
    </citation>
    <scope>NUCLEOTIDE SEQUENCE</scope>
    <source>
        <strain evidence="1">KEN1</strain>
    </source>
</reference>
<comment type="caution">
    <text evidence="1">The sequence shown here is derived from an EMBL/GenBank/DDBJ whole genome shotgun (WGS) entry which is preliminary data.</text>
</comment>
<dbReference type="EMBL" id="JACGWN010000009">
    <property type="protein sequence ID" value="KAL0434036.1"/>
    <property type="molecule type" value="Genomic_DNA"/>
</dbReference>
<evidence type="ECO:0000313" key="1">
    <source>
        <dbReference type="EMBL" id="KAL0434036.1"/>
    </source>
</evidence>
<accession>A0AAW2W1M7</accession>
<gene>
    <name evidence="1" type="ORF">Slati_2737900</name>
</gene>